<dbReference type="InParanoid" id="A0A165H1B5"/>
<accession>A0A165H1B5</accession>
<dbReference type="PANTHER" id="PTHR46138">
    <property type="entry name" value="PROTEIN DR1"/>
    <property type="match status" value="1"/>
</dbReference>
<dbReference type="PRINTS" id="PR00615">
    <property type="entry name" value="CCAATSUBUNTA"/>
</dbReference>
<dbReference type="SUPFAM" id="SSF47113">
    <property type="entry name" value="Histone-fold"/>
    <property type="match status" value="1"/>
</dbReference>
<dbReference type="CDD" id="cd22905">
    <property type="entry name" value="HFD_Dr1"/>
    <property type="match status" value="1"/>
</dbReference>
<keyword evidence="5" id="KW-1185">Reference proteome</keyword>
<comment type="subcellular location">
    <subcellularLocation>
        <location evidence="1">Nucleus</location>
    </subcellularLocation>
</comment>
<dbReference type="Gene3D" id="1.10.20.10">
    <property type="entry name" value="Histone, subunit A"/>
    <property type="match status" value="1"/>
</dbReference>
<dbReference type="Pfam" id="PF00808">
    <property type="entry name" value="CBFD_NFYB_HMF"/>
    <property type="match status" value="1"/>
</dbReference>
<dbReference type="AlphaFoldDB" id="A0A165H1B5"/>
<gene>
    <name evidence="4" type="ORF">CALCODRAFT_494445</name>
</gene>
<sequence>MSDNEGMMHAGDDDLSLPRATVQKIIQEMLPDGMVCAKDTVTLIIDCCVEFIHLISSQANDICEKESRKTIAPEHILAALKELGFDAYVEEVESVLKEHKVQQKEREKKSNKLNKSEFTEEELLRQQEALFAASRARFAASGGQPGAP</sequence>
<protein>
    <submittedName>
        <fullName evidence="4">Histone-fold-containing protein</fullName>
    </submittedName>
</protein>
<evidence type="ECO:0000256" key="2">
    <source>
        <dbReference type="ARBA" id="ARBA00023242"/>
    </source>
</evidence>
<reference evidence="4 5" key="1">
    <citation type="journal article" date="2016" name="Mol. Biol. Evol.">
        <title>Comparative Genomics of Early-Diverging Mushroom-Forming Fungi Provides Insights into the Origins of Lignocellulose Decay Capabilities.</title>
        <authorList>
            <person name="Nagy L.G."/>
            <person name="Riley R."/>
            <person name="Tritt A."/>
            <person name="Adam C."/>
            <person name="Daum C."/>
            <person name="Floudas D."/>
            <person name="Sun H."/>
            <person name="Yadav J.S."/>
            <person name="Pangilinan J."/>
            <person name="Larsson K.H."/>
            <person name="Matsuura K."/>
            <person name="Barry K."/>
            <person name="Labutti K."/>
            <person name="Kuo R."/>
            <person name="Ohm R.A."/>
            <person name="Bhattacharya S.S."/>
            <person name="Shirouzu T."/>
            <person name="Yoshinaga Y."/>
            <person name="Martin F.M."/>
            <person name="Grigoriev I.V."/>
            <person name="Hibbett D.S."/>
        </authorList>
    </citation>
    <scope>NUCLEOTIDE SEQUENCE [LARGE SCALE GENOMIC DNA]</scope>
    <source>
        <strain evidence="4 5">HHB12733</strain>
    </source>
</reference>
<dbReference type="Proteomes" id="UP000076842">
    <property type="component" value="Unassembled WGS sequence"/>
</dbReference>
<evidence type="ECO:0000313" key="4">
    <source>
        <dbReference type="EMBL" id="KZT58746.1"/>
    </source>
</evidence>
<dbReference type="InterPro" id="IPR003958">
    <property type="entry name" value="CBFA_NFYB_domain"/>
</dbReference>
<dbReference type="InterPro" id="IPR042225">
    <property type="entry name" value="Ncb2"/>
</dbReference>
<dbReference type="PANTHER" id="PTHR46138:SF1">
    <property type="entry name" value="PROTEIN DR1"/>
    <property type="match status" value="1"/>
</dbReference>
<organism evidence="4 5">
    <name type="scientific">Calocera cornea HHB12733</name>
    <dbReference type="NCBI Taxonomy" id="1353952"/>
    <lineage>
        <taxon>Eukaryota</taxon>
        <taxon>Fungi</taxon>
        <taxon>Dikarya</taxon>
        <taxon>Basidiomycota</taxon>
        <taxon>Agaricomycotina</taxon>
        <taxon>Dacrymycetes</taxon>
        <taxon>Dacrymycetales</taxon>
        <taxon>Dacrymycetaceae</taxon>
        <taxon>Calocera</taxon>
    </lineage>
</organism>
<proteinExistence type="predicted"/>
<dbReference type="GO" id="GO:0046982">
    <property type="term" value="F:protein heterodimerization activity"/>
    <property type="evidence" value="ECO:0007669"/>
    <property type="project" value="InterPro"/>
</dbReference>
<dbReference type="GO" id="GO:0051123">
    <property type="term" value="P:RNA polymerase II preinitiation complex assembly"/>
    <property type="evidence" value="ECO:0007669"/>
    <property type="project" value="TreeGrafter"/>
</dbReference>
<dbReference type="GO" id="GO:0017025">
    <property type="term" value="F:TBP-class protein binding"/>
    <property type="evidence" value="ECO:0007669"/>
    <property type="project" value="TreeGrafter"/>
</dbReference>
<dbReference type="STRING" id="1353952.A0A165H1B5"/>
<name>A0A165H1B5_9BASI</name>
<dbReference type="FunFam" id="1.10.20.10:FF:000019">
    <property type="entry name" value="Negative cofactor 2 beta"/>
    <property type="match status" value="1"/>
</dbReference>
<dbReference type="GO" id="GO:0016251">
    <property type="term" value="F:RNA polymerase II general transcription initiation factor activity"/>
    <property type="evidence" value="ECO:0007669"/>
    <property type="project" value="TreeGrafter"/>
</dbReference>
<dbReference type="GO" id="GO:0000122">
    <property type="term" value="P:negative regulation of transcription by RNA polymerase II"/>
    <property type="evidence" value="ECO:0007669"/>
    <property type="project" value="InterPro"/>
</dbReference>
<dbReference type="FunCoup" id="A0A165H1B5">
    <property type="interactions" value="441"/>
</dbReference>
<keyword evidence="2" id="KW-0539">Nucleus</keyword>
<feature type="domain" description="Transcription factor CBF/NF-Y/archaeal histone" evidence="3">
    <location>
        <begin position="16"/>
        <end position="80"/>
    </location>
</feature>
<dbReference type="InterPro" id="IPR009072">
    <property type="entry name" value="Histone-fold"/>
</dbReference>
<dbReference type="EMBL" id="KV423947">
    <property type="protein sequence ID" value="KZT58746.1"/>
    <property type="molecule type" value="Genomic_DNA"/>
</dbReference>
<evidence type="ECO:0000259" key="3">
    <source>
        <dbReference type="Pfam" id="PF00808"/>
    </source>
</evidence>
<evidence type="ECO:0000256" key="1">
    <source>
        <dbReference type="ARBA" id="ARBA00004123"/>
    </source>
</evidence>
<dbReference type="OrthoDB" id="601405at2759"/>
<dbReference type="GO" id="GO:0017054">
    <property type="term" value="C:negative cofactor 2 complex"/>
    <property type="evidence" value="ECO:0007669"/>
    <property type="project" value="InterPro"/>
</dbReference>
<evidence type="ECO:0000313" key="5">
    <source>
        <dbReference type="Proteomes" id="UP000076842"/>
    </source>
</evidence>